<evidence type="ECO:0000259" key="2">
    <source>
        <dbReference type="Pfam" id="PF00857"/>
    </source>
</evidence>
<protein>
    <submittedName>
        <fullName evidence="3">Hydrolase</fullName>
    </submittedName>
</protein>
<gene>
    <name evidence="3" type="ORF">FHP24_04480</name>
</gene>
<dbReference type="OrthoDB" id="9807387at2"/>
<feature type="domain" description="Isochorismatase-like" evidence="2">
    <location>
        <begin position="9"/>
        <end position="181"/>
    </location>
</feature>
<keyword evidence="4" id="KW-1185">Reference proteome</keyword>
<dbReference type="PANTHER" id="PTHR43540:SF7">
    <property type="entry name" value="ISOCHORISMATASE FAMILY PROTEIN YECD"/>
    <property type="match status" value="1"/>
</dbReference>
<sequence>MLALDPKTTALVLIDLQKGILAMNTAPHASADVLAKGHLLAETFRKANAPVVLVNVDFGADFGDAPRGLTDAAAGRNYPEDWTELAQGLRQPGDLTVTKHQWGAFHGTDLDVKLRRRGITTIVLGGIATNFGVESTARAGWEHGYNMVMVEDASTGVSAELHDMSFKFVFPRIARITTTADVTLG</sequence>
<reference evidence="3 4" key="1">
    <citation type="submission" date="2019-06" db="EMBL/GenBank/DDBJ databases">
        <title>The draft genome of Rhizobium smilacinae PTYR-5.</title>
        <authorList>
            <person name="Liu L."/>
            <person name="Li L."/>
            <person name="Zhang X."/>
        </authorList>
    </citation>
    <scope>NUCLEOTIDE SEQUENCE [LARGE SCALE GENOMIC DNA]</scope>
    <source>
        <strain evidence="3 4">PTYR-5</strain>
    </source>
</reference>
<dbReference type="Pfam" id="PF00857">
    <property type="entry name" value="Isochorismatase"/>
    <property type="match status" value="1"/>
</dbReference>
<accession>A0A5C4XSI6</accession>
<dbReference type="InterPro" id="IPR050272">
    <property type="entry name" value="Isochorismatase-like_hydrls"/>
</dbReference>
<dbReference type="SUPFAM" id="SSF52499">
    <property type="entry name" value="Isochorismatase-like hydrolases"/>
    <property type="match status" value="1"/>
</dbReference>
<comment type="caution">
    <text evidence="3">The sequence shown here is derived from an EMBL/GenBank/DDBJ whole genome shotgun (WGS) entry which is preliminary data.</text>
</comment>
<dbReference type="GO" id="GO:0016787">
    <property type="term" value="F:hydrolase activity"/>
    <property type="evidence" value="ECO:0007669"/>
    <property type="project" value="UniProtKB-KW"/>
</dbReference>
<proteinExistence type="predicted"/>
<dbReference type="InterPro" id="IPR036380">
    <property type="entry name" value="Isochorismatase-like_sf"/>
</dbReference>
<dbReference type="Proteomes" id="UP000311605">
    <property type="component" value="Unassembled WGS sequence"/>
</dbReference>
<dbReference type="InterPro" id="IPR000868">
    <property type="entry name" value="Isochorismatase-like_dom"/>
</dbReference>
<organism evidence="3 4">
    <name type="scientific">Aliirhizobium smilacinae</name>
    <dbReference type="NCBI Taxonomy" id="1395944"/>
    <lineage>
        <taxon>Bacteria</taxon>
        <taxon>Pseudomonadati</taxon>
        <taxon>Pseudomonadota</taxon>
        <taxon>Alphaproteobacteria</taxon>
        <taxon>Hyphomicrobiales</taxon>
        <taxon>Rhizobiaceae</taxon>
        <taxon>Aliirhizobium</taxon>
    </lineage>
</organism>
<evidence type="ECO:0000256" key="1">
    <source>
        <dbReference type="ARBA" id="ARBA00022801"/>
    </source>
</evidence>
<dbReference type="EMBL" id="VDMN01000001">
    <property type="protein sequence ID" value="TNM65530.1"/>
    <property type="molecule type" value="Genomic_DNA"/>
</dbReference>
<dbReference type="Gene3D" id="3.40.50.850">
    <property type="entry name" value="Isochorismatase-like"/>
    <property type="match status" value="1"/>
</dbReference>
<dbReference type="RefSeq" id="WP_139673416.1">
    <property type="nucleotide sequence ID" value="NZ_VDMN01000001.1"/>
</dbReference>
<dbReference type="AlphaFoldDB" id="A0A5C4XSI6"/>
<dbReference type="PANTHER" id="PTHR43540">
    <property type="entry name" value="PEROXYUREIDOACRYLATE/UREIDOACRYLATE AMIDOHYDROLASE-RELATED"/>
    <property type="match status" value="1"/>
</dbReference>
<evidence type="ECO:0000313" key="3">
    <source>
        <dbReference type="EMBL" id="TNM65530.1"/>
    </source>
</evidence>
<dbReference type="NCBIfam" id="NF008517">
    <property type="entry name" value="PRK11440.1"/>
    <property type="match status" value="1"/>
</dbReference>
<name>A0A5C4XSI6_9HYPH</name>
<dbReference type="CDD" id="cd00431">
    <property type="entry name" value="cysteine_hydrolases"/>
    <property type="match status" value="1"/>
</dbReference>
<keyword evidence="1 3" id="KW-0378">Hydrolase</keyword>
<evidence type="ECO:0000313" key="4">
    <source>
        <dbReference type="Proteomes" id="UP000311605"/>
    </source>
</evidence>